<name>A0AC34GPD1_9BILA</name>
<evidence type="ECO:0000313" key="2">
    <source>
        <dbReference type="WBParaSite" id="ES5_v2.g574.t1"/>
    </source>
</evidence>
<protein>
    <submittedName>
        <fullName evidence="2">Methyltransferase FkbM domain-containing protein</fullName>
    </submittedName>
</protein>
<sequence>MQTHFQIRNVKFDVFSNGVDDERKVFVPMSPEFFTEECRWLTIGIGGRAGAEQFMREKYPNCEVYGVDATNPGNFSKIGNVLQSKVGIDDENEQIIGDKKVKIISFLRVLDEFVHSRLIHYLSIDIESYEMVILRELIGNGKFVNENITFCQIDVELHDPKSEGQHPATVDINRVQWMLDFIAEPSPYMPIFTVSYIRHHKVTFVNVKNSECEKAFKIRSYFNKPGEIEA</sequence>
<evidence type="ECO:0000313" key="1">
    <source>
        <dbReference type="Proteomes" id="UP000887579"/>
    </source>
</evidence>
<dbReference type="WBParaSite" id="ES5_v2.g574.t1">
    <property type="protein sequence ID" value="ES5_v2.g574.t1"/>
    <property type="gene ID" value="ES5_v2.g574"/>
</dbReference>
<organism evidence="1 2">
    <name type="scientific">Panagrolaimus sp. ES5</name>
    <dbReference type="NCBI Taxonomy" id="591445"/>
    <lineage>
        <taxon>Eukaryota</taxon>
        <taxon>Metazoa</taxon>
        <taxon>Ecdysozoa</taxon>
        <taxon>Nematoda</taxon>
        <taxon>Chromadorea</taxon>
        <taxon>Rhabditida</taxon>
        <taxon>Tylenchina</taxon>
        <taxon>Panagrolaimomorpha</taxon>
        <taxon>Panagrolaimoidea</taxon>
        <taxon>Panagrolaimidae</taxon>
        <taxon>Panagrolaimus</taxon>
    </lineage>
</organism>
<accession>A0AC34GPD1</accession>
<proteinExistence type="predicted"/>
<reference evidence="2" key="1">
    <citation type="submission" date="2022-11" db="UniProtKB">
        <authorList>
            <consortium name="WormBaseParasite"/>
        </authorList>
    </citation>
    <scope>IDENTIFICATION</scope>
</reference>
<dbReference type="Proteomes" id="UP000887579">
    <property type="component" value="Unplaced"/>
</dbReference>